<accession>A0AAW2ZRK8</accession>
<dbReference type="EMBL" id="JAOPGA020001800">
    <property type="protein sequence ID" value="KAL0491430.1"/>
    <property type="molecule type" value="Genomic_DNA"/>
</dbReference>
<gene>
    <name evidence="3" type="ORF">AKO1_000913</name>
    <name evidence="2" type="ORF">AKO1_003367</name>
</gene>
<name>A0AAW2ZRK8_9EUKA</name>
<dbReference type="EMBL" id="JAOPGA020001167">
    <property type="protein sequence ID" value="KAL0485793.1"/>
    <property type="molecule type" value="Genomic_DNA"/>
</dbReference>
<evidence type="ECO:0000313" key="3">
    <source>
        <dbReference type="EMBL" id="KAL0491430.1"/>
    </source>
</evidence>
<feature type="compositionally biased region" description="Acidic residues" evidence="1">
    <location>
        <begin position="1"/>
        <end position="12"/>
    </location>
</feature>
<proteinExistence type="predicted"/>
<evidence type="ECO:0000256" key="1">
    <source>
        <dbReference type="SAM" id="MobiDB-lite"/>
    </source>
</evidence>
<organism evidence="3 4">
    <name type="scientific">Acrasis kona</name>
    <dbReference type="NCBI Taxonomy" id="1008807"/>
    <lineage>
        <taxon>Eukaryota</taxon>
        <taxon>Discoba</taxon>
        <taxon>Heterolobosea</taxon>
        <taxon>Tetramitia</taxon>
        <taxon>Eutetramitia</taxon>
        <taxon>Acrasidae</taxon>
        <taxon>Acrasis</taxon>
    </lineage>
</organism>
<keyword evidence="4" id="KW-1185">Reference proteome</keyword>
<dbReference type="Proteomes" id="UP001431209">
    <property type="component" value="Unassembled WGS sequence"/>
</dbReference>
<evidence type="ECO:0000313" key="2">
    <source>
        <dbReference type="EMBL" id="KAL0485793.1"/>
    </source>
</evidence>
<protein>
    <submittedName>
        <fullName evidence="3">GreA</fullName>
    </submittedName>
</protein>
<evidence type="ECO:0000313" key="4">
    <source>
        <dbReference type="Proteomes" id="UP001431209"/>
    </source>
</evidence>
<feature type="region of interest" description="Disordered" evidence="1">
    <location>
        <begin position="1"/>
        <end position="21"/>
    </location>
</feature>
<dbReference type="AlphaFoldDB" id="A0AAW2ZRK8"/>
<reference evidence="3 4" key="1">
    <citation type="submission" date="2024-03" db="EMBL/GenBank/DDBJ databases">
        <title>The Acrasis kona genome and developmental transcriptomes reveal deep origins of eukaryotic multicellular pathways.</title>
        <authorList>
            <person name="Sheikh S."/>
            <person name="Fu C.-J."/>
            <person name="Brown M.W."/>
            <person name="Baldauf S.L."/>
        </authorList>
    </citation>
    <scope>NUCLEOTIDE SEQUENCE [LARGE SCALE GENOMIC DNA]</scope>
    <source>
        <strain evidence="3 4">ATCC MYA-3509</strain>
    </source>
</reference>
<comment type="caution">
    <text evidence="3">The sequence shown here is derived from an EMBL/GenBank/DDBJ whole genome shotgun (WGS) entry which is preliminary data.</text>
</comment>
<sequence>MNMDSDSEDDYVDPTTPPDINNNCTQNEIFQPLITNILYAQNKNDSETCKCCLNGCKNLTVMLERAIKIIKEDVAKQMQSWKEQYDSKQRAEYDKKQEDFMLRICELHQVPKESATVNNKSTPVYNVSSSSTVANSASIVDSKPKKRKRYPSMKQKMLAEAIKSVMSEAGVPLTSEQIANLVSEKTSVKIQGNGARRVQGFLTQLSIRNSPLVEGIQRLDYTSSRVLQYVISDKKNVMNESNGQSNILVHDIFYDDDSIDFNS</sequence>